<evidence type="ECO:0000313" key="2">
    <source>
        <dbReference type="EMBL" id="OEF96103.1"/>
    </source>
</evidence>
<dbReference type="AlphaFoldDB" id="A0A1E5G033"/>
<dbReference type="STRING" id="766136.BHF68_10235"/>
<protein>
    <recommendedName>
        <fullName evidence="1">CoA carboxyltransferase C-terminal domain-containing protein</fullName>
    </recommendedName>
</protein>
<dbReference type="Pfam" id="PF01039">
    <property type="entry name" value="Carboxyl_trans"/>
    <property type="match status" value="1"/>
</dbReference>
<dbReference type="EMBL" id="MIJE01000033">
    <property type="protein sequence ID" value="OEF96103.1"/>
    <property type="molecule type" value="Genomic_DNA"/>
</dbReference>
<sequence>MSNQLLNDMILHLADFETFNSTGNSMNVDSGFATISGKPVCIFVVSGGIGQTEGRIIANTVNMAIKAGTPIIGLWDSLGAIAEEGQDVFSGYGQILQSLAQASGIVPRILGLIGQSVGTASLIPALMDCVIAVRGSSLSYINTPEVTKIVSGENFELTSMANADVLEQVNATAHMVTEDGQQCLIAIKKVLEYLPSNNIDETEQYESLDKLEFDSSKVNSFDYDMEQLLSTIVDGGTLLPVQRNYGKSIITSFGRVDGQPVGIIANQSNYKAGCMESEGLSKASRFIGVCNAFNIPIITFVNSQGFLPGIDQELGGIARQAAKLFQAYADATVPKITIIVGKAYGGAFICMGSKWNGADLVYAWPNSQIAPTNINAMIQLMYHNRFSLEDDSVAFREQALELHKDEFTSPHEAYRKGYIDKVIEPTSTSIHISNALCLFAGKRVAGISKKHSVMPM</sequence>
<dbReference type="RefSeq" id="WP_069644024.1">
    <property type="nucleotide sequence ID" value="NZ_MIJE01000033.1"/>
</dbReference>
<gene>
    <name evidence="2" type="ORF">BHF68_10235</name>
</gene>
<dbReference type="GO" id="GO:0009317">
    <property type="term" value="C:acetyl-CoA carboxylase complex"/>
    <property type="evidence" value="ECO:0007669"/>
    <property type="project" value="TreeGrafter"/>
</dbReference>
<dbReference type="PANTHER" id="PTHR43842:SF2">
    <property type="entry name" value="PROPIONYL-COA CARBOXYLASE BETA CHAIN, MITOCHONDRIAL"/>
    <property type="match status" value="1"/>
</dbReference>
<dbReference type="Gene3D" id="3.90.226.10">
    <property type="entry name" value="2-enoyl-CoA Hydratase, Chain A, domain 1"/>
    <property type="match status" value="2"/>
</dbReference>
<organism evidence="2 3">
    <name type="scientific">Desulfuribacillus alkaliarsenatis</name>
    <dbReference type="NCBI Taxonomy" id="766136"/>
    <lineage>
        <taxon>Bacteria</taxon>
        <taxon>Bacillati</taxon>
        <taxon>Bacillota</taxon>
        <taxon>Desulfuribacillia</taxon>
        <taxon>Desulfuribacillales</taxon>
        <taxon>Desulfuribacillaceae</taxon>
        <taxon>Desulfuribacillus</taxon>
    </lineage>
</organism>
<dbReference type="InterPro" id="IPR051047">
    <property type="entry name" value="AccD/PCCB"/>
</dbReference>
<dbReference type="InterPro" id="IPR029045">
    <property type="entry name" value="ClpP/crotonase-like_dom_sf"/>
</dbReference>
<feature type="domain" description="CoA carboxyltransferase C-terminal" evidence="1">
    <location>
        <begin position="210"/>
        <end position="442"/>
    </location>
</feature>
<proteinExistence type="predicted"/>
<comment type="caution">
    <text evidence="2">The sequence shown here is derived from an EMBL/GenBank/DDBJ whole genome shotgun (WGS) entry which is preliminary data.</text>
</comment>
<evidence type="ECO:0000313" key="3">
    <source>
        <dbReference type="Proteomes" id="UP000094296"/>
    </source>
</evidence>
<accession>A0A1E5G033</accession>
<name>A0A1E5G033_9FIRM</name>
<dbReference type="InterPro" id="IPR034733">
    <property type="entry name" value="AcCoA_carboxyl_beta"/>
</dbReference>
<evidence type="ECO:0000259" key="1">
    <source>
        <dbReference type="PROSITE" id="PS50989"/>
    </source>
</evidence>
<dbReference type="InterPro" id="IPR011763">
    <property type="entry name" value="COA_CT_C"/>
</dbReference>
<reference evidence="2 3" key="1">
    <citation type="submission" date="2016-09" db="EMBL/GenBank/DDBJ databases">
        <title>Draft genome sequence for the type strain of Desulfuribacillus alkaliarsenatis AHT28, an obligately anaerobic, sulfidogenic bacterium isolated from Russian soda lake sediments.</title>
        <authorList>
            <person name="Abin C.A."/>
            <person name="Hollibaugh J.T."/>
        </authorList>
    </citation>
    <scope>NUCLEOTIDE SEQUENCE [LARGE SCALE GENOMIC DNA]</scope>
    <source>
        <strain evidence="2 3">AHT28</strain>
    </source>
</reference>
<keyword evidence="3" id="KW-1185">Reference proteome</keyword>
<dbReference type="Proteomes" id="UP000094296">
    <property type="component" value="Unassembled WGS sequence"/>
</dbReference>
<dbReference type="PROSITE" id="PS50989">
    <property type="entry name" value="COA_CT_CTER"/>
    <property type="match status" value="1"/>
</dbReference>
<dbReference type="PANTHER" id="PTHR43842">
    <property type="entry name" value="PROPIONYL-COA CARBOXYLASE BETA CHAIN"/>
    <property type="match status" value="1"/>
</dbReference>
<dbReference type="SUPFAM" id="SSF52096">
    <property type="entry name" value="ClpP/crotonase"/>
    <property type="match status" value="2"/>
</dbReference>
<dbReference type="GO" id="GO:0004658">
    <property type="term" value="F:propionyl-CoA carboxylase activity"/>
    <property type="evidence" value="ECO:0007669"/>
    <property type="project" value="TreeGrafter"/>
</dbReference>